<reference evidence="3" key="1">
    <citation type="journal article" date="2014" name="Int. J. Syst. Evol. Microbiol.">
        <title>Complete genome sequence of Corynebacterium casei LMG S-19264T (=DSM 44701T), isolated from a smear-ripened cheese.</title>
        <authorList>
            <consortium name="US DOE Joint Genome Institute (JGI-PGF)"/>
            <person name="Walter F."/>
            <person name="Albersmeier A."/>
            <person name="Kalinowski J."/>
            <person name="Ruckert C."/>
        </authorList>
    </citation>
    <scope>NUCLEOTIDE SEQUENCE</scope>
    <source>
        <strain evidence="3">CGMCC 1.15493</strain>
    </source>
</reference>
<dbReference type="GO" id="GO:0006749">
    <property type="term" value="P:glutathione metabolic process"/>
    <property type="evidence" value="ECO:0007669"/>
    <property type="project" value="TreeGrafter"/>
</dbReference>
<accession>A0A916XYP6</accession>
<organism evidence="3 4">
    <name type="scientific">Aureimonas glaciei</name>
    <dbReference type="NCBI Taxonomy" id="1776957"/>
    <lineage>
        <taxon>Bacteria</taxon>
        <taxon>Pseudomonadati</taxon>
        <taxon>Pseudomonadota</taxon>
        <taxon>Alphaproteobacteria</taxon>
        <taxon>Hyphomicrobiales</taxon>
        <taxon>Aurantimonadaceae</taxon>
        <taxon>Aureimonas</taxon>
    </lineage>
</organism>
<dbReference type="PANTHER" id="PTHR11365">
    <property type="entry name" value="5-OXOPROLINASE RELATED"/>
    <property type="match status" value="1"/>
</dbReference>
<sequence>MALRIGCDVGGTFTDLCVVDTGTGVSTFVKIPTTVGHQATAVVEAAALALAQCGHGSGDIEGFAHGTTVATNAILERKGAKTALLVTKGFRDLMLIARQTRPDLYDATVRRAAPIVPRDLTFEVPERIAVDGSVSRPLDEAALEPIAAALQAAGVESVAVVLLHSYANDAHERRVGALLKALLPDVDVSLSVNVLPQPGEFERASTTVINAYVMPPLRRYLTLLTEGLAGLGFAQPPVIMQSNGGLMSAEAAGAAKSVQTCLSGPAAGLTGARAFARAAGFANVVTVDMGGTSFDIGLIRDGEVVTRYEGDLEGLPLRVPMFDIVTLGAGGGSIAAVDAGGLLRVGPESAGAVPGPAAYGRGGTRPTVTDANVVLGRLRPDRPLGGGLRIDRTAAEAAIRQHVADPLGLSVSESAAGIIAVVTAAMVRGIRRVTVERGYDPRDFALLAFGGAGPMHAIDLAEALSMRTVIIPPSPGLLCAIGLLLSPWRHDETLSLGITVADLPTADLYRLVAPLIANVHAQADAETIDPEQVQVSLTADLRYQGQGHALSVAFDVEDVAAAVEAFHQVHARSYGYDRRDHAVEIVNLRIIGTSPPPAAALPLPRIVKGEPQIGTTLSAIDGTEVVVPVIDRARLVPGSSLVGPALLEQQDTTMLLRHQTARVDAVGNLIIEVLA</sequence>
<dbReference type="EMBL" id="BMJJ01000005">
    <property type="protein sequence ID" value="GGD21745.1"/>
    <property type="molecule type" value="Genomic_DNA"/>
</dbReference>
<dbReference type="PANTHER" id="PTHR11365:SF23">
    <property type="entry name" value="HYPOTHETICAL 5-OXOPROLINASE (EUROFUNG)-RELATED"/>
    <property type="match status" value="1"/>
</dbReference>
<dbReference type="RefSeq" id="WP_188851189.1">
    <property type="nucleotide sequence ID" value="NZ_BMJJ01000005.1"/>
</dbReference>
<dbReference type="SUPFAM" id="SSF53067">
    <property type="entry name" value="Actin-like ATPase domain"/>
    <property type="match status" value="1"/>
</dbReference>
<name>A0A916XYP6_9HYPH</name>
<dbReference type="InterPro" id="IPR008040">
    <property type="entry name" value="Hydant_A_N"/>
</dbReference>
<evidence type="ECO:0000259" key="2">
    <source>
        <dbReference type="Pfam" id="PF05378"/>
    </source>
</evidence>
<dbReference type="Pfam" id="PF01968">
    <property type="entry name" value="Hydantoinase_A"/>
    <property type="match status" value="1"/>
</dbReference>
<protein>
    <submittedName>
        <fullName evidence="3">Methylhydantoinase</fullName>
    </submittedName>
</protein>
<dbReference type="GO" id="GO:0017168">
    <property type="term" value="F:5-oxoprolinase (ATP-hydrolyzing) activity"/>
    <property type="evidence" value="ECO:0007669"/>
    <property type="project" value="TreeGrafter"/>
</dbReference>
<evidence type="ECO:0000313" key="3">
    <source>
        <dbReference type="EMBL" id="GGD21745.1"/>
    </source>
</evidence>
<evidence type="ECO:0000313" key="4">
    <source>
        <dbReference type="Proteomes" id="UP000613160"/>
    </source>
</evidence>
<dbReference type="InterPro" id="IPR045079">
    <property type="entry name" value="Oxoprolinase-like"/>
</dbReference>
<dbReference type="Proteomes" id="UP000613160">
    <property type="component" value="Unassembled WGS sequence"/>
</dbReference>
<gene>
    <name evidence="3" type="ORF">GCM10011335_25870</name>
</gene>
<keyword evidence="4" id="KW-1185">Reference proteome</keyword>
<proteinExistence type="predicted"/>
<feature type="domain" description="Hydantoinase/oxoprolinase N-terminal" evidence="2">
    <location>
        <begin position="4"/>
        <end position="181"/>
    </location>
</feature>
<dbReference type="Pfam" id="PF05378">
    <property type="entry name" value="Hydant_A_N"/>
    <property type="match status" value="1"/>
</dbReference>
<dbReference type="GO" id="GO:0005829">
    <property type="term" value="C:cytosol"/>
    <property type="evidence" value="ECO:0007669"/>
    <property type="project" value="TreeGrafter"/>
</dbReference>
<evidence type="ECO:0000259" key="1">
    <source>
        <dbReference type="Pfam" id="PF01968"/>
    </source>
</evidence>
<dbReference type="AlphaFoldDB" id="A0A916XYP6"/>
<dbReference type="InterPro" id="IPR002821">
    <property type="entry name" value="Hydantoinase_A"/>
</dbReference>
<dbReference type="InterPro" id="IPR043129">
    <property type="entry name" value="ATPase_NBD"/>
</dbReference>
<feature type="domain" description="Hydantoinase A/oxoprolinase" evidence="1">
    <location>
        <begin position="203"/>
        <end position="491"/>
    </location>
</feature>
<reference evidence="3" key="2">
    <citation type="submission" date="2020-09" db="EMBL/GenBank/DDBJ databases">
        <authorList>
            <person name="Sun Q."/>
            <person name="Zhou Y."/>
        </authorList>
    </citation>
    <scope>NUCLEOTIDE SEQUENCE</scope>
    <source>
        <strain evidence="3">CGMCC 1.15493</strain>
    </source>
</reference>
<comment type="caution">
    <text evidence="3">The sequence shown here is derived from an EMBL/GenBank/DDBJ whole genome shotgun (WGS) entry which is preliminary data.</text>
</comment>